<dbReference type="Proteomes" id="UP000037939">
    <property type="component" value="Unassembled WGS sequence"/>
</dbReference>
<sequence length="88" mass="9873">MIPDELTRWQRVIDGGWWRCVLWNGVVCWGVPLTVLLSAVRTLTGISGSIISELLRTFPFGLAAGFVYGLALWGYAQLQIVKARHKKD</sequence>
<proteinExistence type="predicted"/>
<feature type="transmembrane region" description="Helical" evidence="1">
    <location>
        <begin position="21"/>
        <end position="40"/>
    </location>
</feature>
<accession>A0A0N0GN96</accession>
<evidence type="ECO:0000256" key="1">
    <source>
        <dbReference type="SAM" id="Phobius"/>
    </source>
</evidence>
<dbReference type="AlphaFoldDB" id="A0A0N0GN96"/>
<protein>
    <submittedName>
        <fullName evidence="2">Uncharacterized protein</fullName>
    </submittedName>
</protein>
<comment type="caution">
    <text evidence="2">The sequence shown here is derived from an EMBL/GenBank/DDBJ whole genome shotgun (WGS) entry which is preliminary data.</text>
</comment>
<keyword evidence="1" id="KW-0812">Transmembrane</keyword>
<evidence type="ECO:0000313" key="3">
    <source>
        <dbReference type="Proteomes" id="UP000037939"/>
    </source>
</evidence>
<dbReference type="RefSeq" id="WP_053938485.1">
    <property type="nucleotide sequence ID" value="NZ_LAQT01000010.1"/>
</dbReference>
<reference evidence="2 3" key="1">
    <citation type="submission" date="2015-07" db="EMBL/GenBank/DDBJ databases">
        <title>Draft genome sequence of the Amantichitinum ursilacus IGB-41, a new chitin-degrading bacterium.</title>
        <authorList>
            <person name="Kirstahler P."/>
            <person name="Guenther M."/>
            <person name="Grumaz C."/>
            <person name="Rupp S."/>
            <person name="Zibek S."/>
            <person name="Sohn K."/>
        </authorList>
    </citation>
    <scope>NUCLEOTIDE SEQUENCE [LARGE SCALE GENOMIC DNA]</scope>
    <source>
        <strain evidence="2 3">IGB-41</strain>
    </source>
</reference>
<evidence type="ECO:0000313" key="2">
    <source>
        <dbReference type="EMBL" id="KPC52240.1"/>
    </source>
</evidence>
<feature type="transmembrane region" description="Helical" evidence="1">
    <location>
        <begin position="60"/>
        <end position="78"/>
    </location>
</feature>
<keyword evidence="3" id="KW-1185">Reference proteome</keyword>
<dbReference type="OrthoDB" id="8592151at2"/>
<organism evidence="2 3">
    <name type="scientific">Amantichitinum ursilacus</name>
    <dbReference type="NCBI Taxonomy" id="857265"/>
    <lineage>
        <taxon>Bacteria</taxon>
        <taxon>Pseudomonadati</taxon>
        <taxon>Pseudomonadota</taxon>
        <taxon>Betaproteobacteria</taxon>
        <taxon>Neisseriales</taxon>
        <taxon>Chitinibacteraceae</taxon>
        <taxon>Amantichitinum</taxon>
    </lineage>
</organism>
<keyword evidence="1" id="KW-1133">Transmembrane helix</keyword>
<dbReference type="STRING" id="857265.WG78_14310"/>
<gene>
    <name evidence="2" type="ORF">WG78_14310</name>
</gene>
<dbReference type="EMBL" id="LAQT01000010">
    <property type="protein sequence ID" value="KPC52240.1"/>
    <property type="molecule type" value="Genomic_DNA"/>
</dbReference>
<keyword evidence="1" id="KW-0472">Membrane</keyword>
<name>A0A0N0GN96_9NEIS</name>